<keyword evidence="5" id="KW-0732">Signal</keyword>
<evidence type="ECO:0000256" key="1">
    <source>
        <dbReference type="ARBA" id="ARBA00002980"/>
    </source>
</evidence>
<dbReference type="Proteomes" id="UP000827092">
    <property type="component" value="Unassembled WGS sequence"/>
</dbReference>
<dbReference type="GO" id="GO:0062129">
    <property type="term" value="C:chitin-based extracellular matrix"/>
    <property type="evidence" value="ECO:0007669"/>
    <property type="project" value="TreeGrafter"/>
</dbReference>
<accession>A0AAV6V578</accession>
<dbReference type="PROSITE" id="PS51155">
    <property type="entry name" value="CHIT_BIND_RR_2"/>
    <property type="match status" value="1"/>
</dbReference>
<feature type="compositionally biased region" description="Polar residues" evidence="4">
    <location>
        <begin position="535"/>
        <end position="544"/>
    </location>
</feature>
<dbReference type="InterPro" id="IPR050468">
    <property type="entry name" value="Cuticle_Struct_Prot"/>
</dbReference>
<dbReference type="InterPro" id="IPR000618">
    <property type="entry name" value="Insect_cuticle"/>
</dbReference>
<evidence type="ECO:0000313" key="7">
    <source>
        <dbReference type="Proteomes" id="UP000827092"/>
    </source>
</evidence>
<evidence type="ECO:0000313" key="6">
    <source>
        <dbReference type="EMBL" id="KAG8191060.1"/>
    </source>
</evidence>
<dbReference type="PRINTS" id="PR00947">
    <property type="entry name" value="CUTICLE"/>
</dbReference>
<feature type="compositionally biased region" description="Polar residues" evidence="4">
    <location>
        <begin position="556"/>
        <end position="569"/>
    </location>
</feature>
<feature type="chain" id="PRO_5043742330" description="Cuticle protein" evidence="5">
    <location>
        <begin position="21"/>
        <end position="602"/>
    </location>
</feature>
<feature type="region of interest" description="Disordered" evidence="4">
    <location>
        <begin position="145"/>
        <end position="267"/>
    </location>
</feature>
<feature type="region of interest" description="Disordered" evidence="4">
    <location>
        <begin position="284"/>
        <end position="347"/>
    </location>
</feature>
<comment type="caution">
    <text evidence="6">The sequence shown here is derived from an EMBL/GenBank/DDBJ whole genome shotgun (WGS) entry which is preliminary data.</text>
</comment>
<dbReference type="PROSITE" id="PS00233">
    <property type="entry name" value="CHIT_BIND_RR_1"/>
    <property type="match status" value="1"/>
</dbReference>
<organism evidence="6 7">
    <name type="scientific">Oedothorax gibbosus</name>
    <dbReference type="NCBI Taxonomy" id="931172"/>
    <lineage>
        <taxon>Eukaryota</taxon>
        <taxon>Metazoa</taxon>
        <taxon>Ecdysozoa</taxon>
        <taxon>Arthropoda</taxon>
        <taxon>Chelicerata</taxon>
        <taxon>Arachnida</taxon>
        <taxon>Araneae</taxon>
        <taxon>Araneomorphae</taxon>
        <taxon>Entelegynae</taxon>
        <taxon>Araneoidea</taxon>
        <taxon>Linyphiidae</taxon>
        <taxon>Erigoninae</taxon>
        <taxon>Oedothorax</taxon>
    </lineage>
</organism>
<feature type="signal peptide" evidence="5">
    <location>
        <begin position="1"/>
        <end position="20"/>
    </location>
</feature>
<evidence type="ECO:0008006" key="8">
    <source>
        <dbReference type="Google" id="ProtNLM"/>
    </source>
</evidence>
<protein>
    <recommendedName>
        <fullName evidence="8">Cuticle protein</fullName>
    </recommendedName>
</protein>
<dbReference type="Pfam" id="PF00379">
    <property type="entry name" value="Chitin_bind_4"/>
    <property type="match status" value="1"/>
</dbReference>
<feature type="region of interest" description="Disordered" evidence="4">
    <location>
        <begin position="532"/>
        <end position="602"/>
    </location>
</feature>
<name>A0AAV6V578_9ARAC</name>
<dbReference type="InterPro" id="IPR031311">
    <property type="entry name" value="CHIT_BIND_RR_consensus"/>
</dbReference>
<proteinExistence type="predicted"/>
<dbReference type="EMBL" id="JAFNEN010000167">
    <property type="protein sequence ID" value="KAG8191060.1"/>
    <property type="molecule type" value="Genomic_DNA"/>
</dbReference>
<feature type="region of interest" description="Disordered" evidence="4">
    <location>
        <begin position="446"/>
        <end position="472"/>
    </location>
</feature>
<dbReference type="PANTHER" id="PTHR10380">
    <property type="entry name" value="CUTICLE PROTEIN"/>
    <property type="match status" value="1"/>
</dbReference>
<comment type="function">
    <text evidence="1">Component of the rigid cuticle of the spider.</text>
</comment>
<feature type="compositionally biased region" description="Basic and acidic residues" evidence="4">
    <location>
        <begin position="153"/>
        <end position="174"/>
    </location>
</feature>
<sequence length="602" mass="67133">MQDIHILVLVFLSCSATVFCGEHPDGISSVSREQDALGNYRFSYSVTNNEGEQFRKEGTDELGRVIGSYGLTHADGTQRVVDYVADKDGFRASVRSNEPGVAGAEPAGAPIVKTHGGDAPLTVAATSNDDTRAKFGKRLESHEVPGVAYVSQDEVKTSDEAPKESRQYNFDDYRPLSPVAYYPVGDRPFSDPQTVPSRRPVESQRSPRVLHQSPEADSKPIDVYFPPIDPHSARRPPYYPSAQDRNSDRDVYPTTPSRRPFIPPYGGFDDDHLPESRRPEISMTTIHGGFGSRRDFPTRAPSRFPPVGHSSSPNQRDFGRPQFPSRSSFPNAIPPPARGVLNSYPGGILPRPPSQGVLFNSPNYEDDLTSHPNFVLRAVPIPNGIQAVRVDPTSGRVYERLMYPLFLRHDGYPAYDRNILLHNDEIGDDDASRDFDHSGNFDISFPNDSPFRGTRNPSSIGRDEDDRIGRSRRYNNTHTIDEKNLSLPTAGDLAWIHRQLSQVEGFERDGFDNSVLPDSKYRDSNFKIDEDRTPFINSRPSSRMRTLPNRVDFDTASDSFSRNPRNSDLLSVGDSKNHETKTAEISLHSKQIETEGKSSPVS</sequence>
<gene>
    <name evidence="6" type="ORF">JTE90_008374</name>
</gene>
<evidence type="ECO:0000256" key="4">
    <source>
        <dbReference type="SAM" id="MobiDB-lite"/>
    </source>
</evidence>
<evidence type="ECO:0000256" key="2">
    <source>
        <dbReference type="ARBA" id="ARBA00022460"/>
    </source>
</evidence>
<keyword evidence="7" id="KW-1185">Reference proteome</keyword>
<dbReference type="GO" id="GO:0008010">
    <property type="term" value="F:structural constituent of chitin-based larval cuticle"/>
    <property type="evidence" value="ECO:0007669"/>
    <property type="project" value="TreeGrafter"/>
</dbReference>
<evidence type="ECO:0000256" key="3">
    <source>
        <dbReference type="PROSITE-ProRule" id="PRU00497"/>
    </source>
</evidence>
<dbReference type="AlphaFoldDB" id="A0AAV6V578"/>
<reference evidence="6 7" key="1">
    <citation type="journal article" date="2022" name="Nat. Ecol. Evol.">
        <title>A masculinizing supergene underlies an exaggerated male reproductive morph in a spider.</title>
        <authorList>
            <person name="Hendrickx F."/>
            <person name="De Corte Z."/>
            <person name="Sonet G."/>
            <person name="Van Belleghem S.M."/>
            <person name="Kostlbacher S."/>
            <person name="Vangestel C."/>
        </authorList>
    </citation>
    <scope>NUCLEOTIDE SEQUENCE [LARGE SCALE GENOMIC DNA]</scope>
    <source>
        <strain evidence="6">W744_W776</strain>
    </source>
</reference>
<evidence type="ECO:0000256" key="5">
    <source>
        <dbReference type="SAM" id="SignalP"/>
    </source>
</evidence>
<keyword evidence="2 3" id="KW-0193">Cuticle</keyword>